<sequence>MSARWLVLSLLILVAVASAIGVVQSRQQHRDAFAQLSRLEQARDELNIEFDRLQLEIATLADAGRIEEQAKRRLGMHAPEQADTVVLTP</sequence>
<proteinExistence type="inferred from homology"/>
<accession>A0AAW9QYX5</accession>
<keyword evidence="5 8" id="KW-1133">Transmembrane helix</keyword>
<keyword evidence="10" id="KW-0175">Coiled coil</keyword>
<evidence type="ECO:0000256" key="8">
    <source>
        <dbReference type="HAMAP-Rule" id="MF_00910"/>
    </source>
</evidence>
<gene>
    <name evidence="8 11" type="primary">ftsL</name>
    <name evidence="11" type="ORF">WB794_00665</name>
</gene>
<comment type="similarity">
    <text evidence="8">Belongs to the FtsL family.</text>
</comment>
<keyword evidence="2 8" id="KW-1003">Cell membrane</keyword>
<evidence type="ECO:0000256" key="1">
    <source>
        <dbReference type="ARBA" id="ARBA00004401"/>
    </source>
</evidence>
<dbReference type="InterPro" id="IPR011922">
    <property type="entry name" value="Cell_div_FtsL"/>
</dbReference>
<dbReference type="Proteomes" id="UP001364472">
    <property type="component" value="Unassembled WGS sequence"/>
</dbReference>
<reference evidence="11 12" key="1">
    <citation type="journal article" date="2016" name="Antonie Van Leeuwenhoek">
        <title>Denitratimonas tolerans gen. nov., sp. nov., a denitrifying bacterium isolated from a bioreactor for tannery wastewater treatment.</title>
        <authorList>
            <person name="Han S.I."/>
            <person name="Kim J.O."/>
            <person name="Lee Y.R."/>
            <person name="Ekpeghere K.I."/>
            <person name="Koh S.C."/>
            <person name="Whang K.S."/>
        </authorList>
    </citation>
    <scope>NUCLEOTIDE SEQUENCE [LARGE SCALE GENOMIC DNA]</scope>
    <source>
        <strain evidence="11 12">KACC 17565</strain>
    </source>
</reference>
<evidence type="ECO:0000256" key="2">
    <source>
        <dbReference type="ARBA" id="ARBA00022475"/>
    </source>
</evidence>
<evidence type="ECO:0000256" key="9">
    <source>
        <dbReference type="NCBIfam" id="TIGR02209"/>
    </source>
</evidence>
<keyword evidence="8" id="KW-0997">Cell inner membrane</keyword>
<evidence type="ECO:0000256" key="4">
    <source>
        <dbReference type="ARBA" id="ARBA00022692"/>
    </source>
</evidence>
<dbReference type="GO" id="GO:0043093">
    <property type="term" value="P:FtsZ-dependent cytokinesis"/>
    <property type="evidence" value="ECO:0007669"/>
    <property type="project" value="UniProtKB-UniRule"/>
</dbReference>
<dbReference type="Pfam" id="PF04999">
    <property type="entry name" value="FtsL"/>
    <property type="match status" value="1"/>
</dbReference>
<evidence type="ECO:0000313" key="11">
    <source>
        <dbReference type="EMBL" id="MEJ1248195.1"/>
    </source>
</evidence>
<keyword evidence="6 8" id="KW-0472">Membrane</keyword>
<keyword evidence="7 8" id="KW-0131">Cell cycle</keyword>
<comment type="caution">
    <text evidence="11">The sequence shown here is derived from an EMBL/GenBank/DDBJ whole genome shotgun (WGS) entry which is preliminary data.</text>
</comment>
<dbReference type="NCBIfam" id="TIGR02209">
    <property type="entry name" value="ftsL_broad"/>
    <property type="match status" value="1"/>
</dbReference>
<evidence type="ECO:0000313" key="12">
    <source>
        <dbReference type="Proteomes" id="UP001364472"/>
    </source>
</evidence>
<evidence type="ECO:0000256" key="6">
    <source>
        <dbReference type="ARBA" id="ARBA00023136"/>
    </source>
</evidence>
<dbReference type="GO" id="GO:0005886">
    <property type="term" value="C:plasma membrane"/>
    <property type="evidence" value="ECO:0007669"/>
    <property type="project" value="UniProtKB-SubCell"/>
</dbReference>
<dbReference type="HAMAP" id="MF_00910">
    <property type="entry name" value="FtsL"/>
    <property type="match status" value="1"/>
</dbReference>
<keyword evidence="3 8" id="KW-0132">Cell division</keyword>
<comment type="subcellular location">
    <subcellularLocation>
        <location evidence="8">Cell inner membrane</location>
        <topology evidence="8">Single-pass type II membrane protein</topology>
    </subcellularLocation>
    <subcellularLocation>
        <location evidence="1">Cell membrane</location>
        <topology evidence="1">Single-pass type II membrane protein</topology>
    </subcellularLocation>
    <text evidence="8">Localizes to the division septum where it forms a ring structure.</text>
</comment>
<dbReference type="PANTHER" id="PTHR37479">
    <property type="entry name" value="CELL DIVISION PROTEIN FTSL"/>
    <property type="match status" value="1"/>
</dbReference>
<feature type="coiled-coil region" evidence="10">
    <location>
        <begin position="29"/>
        <end position="63"/>
    </location>
</feature>
<dbReference type="AlphaFoldDB" id="A0AAW9QYX5"/>
<name>A0AAW9QYX5_9GAMM</name>
<dbReference type="RefSeq" id="WP_337333905.1">
    <property type="nucleotide sequence ID" value="NZ_JBBDHC010000001.1"/>
</dbReference>
<keyword evidence="4 8" id="KW-0812">Transmembrane</keyword>
<keyword evidence="12" id="KW-1185">Reference proteome</keyword>
<comment type="subunit">
    <text evidence="8">Part of a complex composed of FtsB, FtsL and FtsQ.</text>
</comment>
<dbReference type="EMBL" id="JBBDHC010000001">
    <property type="protein sequence ID" value="MEJ1248195.1"/>
    <property type="molecule type" value="Genomic_DNA"/>
</dbReference>
<organism evidence="11 12">
    <name type="scientific">Denitratimonas tolerans</name>
    <dbReference type="NCBI Taxonomy" id="1338420"/>
    <lineage>
        <taxon>Bacteria</taxon>
        <taxon>Pseudomonadati</taxon>
        <taxon>Pseudomonadota</taxon>
        <taxon>Gammaproteobacteria</taxon>
        <taxon>Lysobacterales</taxon>
        <taxon>Lysobacteraceae</taxon>
        <taxon>Denitratimonas</taxon>
    </lineage>
</organism>
<protein>
    <recommendedName>
        <fullName evidence="8 9">Cell division protein FtsL</fullName>
    </recommendedName>
</protein>
<evidence type="ECO:0000256" key="10">
    <source>
        <dbReference type="SAM" id="Coils"/>
    </source>
</evidence>
<evidence type="ECO:0000256" key="3">
    <source>
        <dbReference type="ARBA" id="ARBA00022618"/>
    </source>
</evidence>
<comment type="function">
    <text evidence="8">Essential cell division protein. May link together the upstream cell division proteins, which are predominantly cytoplasmic, with the downstream cell division proteins, which are predominantly periplasmic.</text>
</comment>
<dbReference type="GO" id="GO:0032153">
    <property type="term" value="C:cell division site"/>
    <property type="evidence" value="ECO:0007669"/>
    <property type="project" value="UniProtKB-UniRule"/>
</dbReference>
<dbReference type="PANTHER" id="PTHR37479:SF1">
    <property type="entry name" value="CELL DIVISION PROTEIN FTSL"/>
    <property type="match status" value="1"/>
</dbReference>
<evidence type="ECO:0000256" key="5">
    <source>
        <dbReference type="ARBA" id="ARBA00022989"/>
    </source>
</evidence>
<evidence type="ECO:0000256" key="7">
    <source>
        <dbReference type="ARBA" id="ARBA00023306"/>
    </source>
</evidence>